<dbReference type="NCBIfam" id="TIGR02072">
    <property type="entry name" value="BioC"/>
    <property type="match status" value="1"/>
</dbReference>
<dbReference type="SUPFAM" id="SSF53335">
    <property type="entry name" value="S-adenosyl-L-methionine-dependent methyltransferases"/>
    <property type="match status" value="1"/>
</dbReference>
<evidence type="ECO:0000313" key="11">
    <source>
        <dbReference type="Proteomes" id="UP000223759"/>
    </source>
</evidence>
<dbReference type="EMBL" id="FTPK01000002">
    <property type="protein sequence ID" value="SIT68687.1"/>
    <property type="molecule type" value="Genomic_DNA"/>
</dbReference>
<keyword evidence="6 8" id="KW-0949">S-adenosyl-L-methionine</keyword>
<dbReference type="InterPro" id="IPR011814">
    <property type="entry name" value="BioC"/>
</dbReference>
<dbReference type="UniPathway" id="UPA00078"/>
<dbReference type="AlphaFoldDB" id="A0A1R3VWA4"/>
<feature type="domain" description="Methyltransferase type 11" evidence="9">
    <location>
        <begin position="54"/>
        <end position="150"/>
    </location>
</feature>
<evidence type="ECO:0000313" key="10">
    <source>
        <dbReference type="EMBL" id="SIT68687.1"/>
    </source>
</evidence>
<dbReference type="GO" id="GO:0032259">
    <property type="term" value="P:methylation"/>
    <property type="evidence" value="ECO:0007669"/>
    <property type="project" value="UniProtKB-KW"/>
</dbReference>
<evidence type="ECO:0000256" key="2">
    <source>
        <dbReference type="ARBA" id="ARBA00004746"/>
    </source>
</evidence>
<gene>
    <name evidence="8" type="primary">bioC</name>
    <name evidence="10" type="ORF">SAMN05216526_0909</name>
</gene>
<name>A0A1R3VWA4_9GAMM</name>
<evidence type="ECO:0000256" key="8">
    <source>
        <dbReference type="HAMAP-Rule" id="MF_00835"/>
    </source>
</evidence>
<reference evidence="10 11" key="1">
    <citation type="submission" date="2017-01" db="EMBL/GenBank/DDBJ databases">
        <authorList>
            <person name="Mah S.A."/>
            <person name="Swanson W.J."/>
            <person name="Moy G.W."/>
            <person name="Vacquier V.D."/>
        </authorList>
    </citation>
    <scope>NUCLEOTIDE SEQUENCE [LARGE SCALE GENOMIC DNA]</scope>
    <source>
        <strain evidence="10 11">M9</strain>
    </source>
</reference>
<evidence type="ECO:0000259" key="9">
    <source>
        <dbReference type="Pfam" id="PF08241"/>
    </source>
</evidence>
<comment type="catalytic activity">
    <reaction evidence="1 8">
        <text>malonyl-[ACP] + S-adenosyl-L-methionine = malonyl-[ACP] methyl ester + S-adenosyl-L-homocysteine</text>
        <dbReference type="Rhea" id="RHEA:17105"/>
        <dbReference type="Rhea" id="RHEA-COMP:9623"/>
        <dbReference type="Rhea" id="RHEA-COMP:9954"/>
        <dbReference type="ChEBI" id="CHEBI:57856"/>
        <dbReference type="ChEBI" id="CHEBI:59789"/>
        <dbReference type="ChEBI" id="CHEBI:78449"/>
        <dbReference type="ChEBI" id="CHEBI:78845"/>
        <dbReference type="EC" id="2.1.1.197"/>
    </reaction>
</comment>
<dbReference type="InterPro" id="IPR029063">
    <property type="entry name" value="SAM-dependent_MTases_sf"/>
</dbReference>
<evidence type="ECO:0000256" key="4">
    <source>
        <dbReference type="ARBA" id="ARBA00022603"/>
    </source>
</evidence>
<evidence type="ECO:0000256" key="1">
    <source>
        <dbReference type="ARBA" id="ARBA00000852"/>
    </source>
</evidence>
<keyword evidence="4 8" id="KW-0489">Methyltransferase</keyword>
<dbReference type="PANTHER" id="PTHR13090:SF1">
    <property type="entry name" value="ARGININE-HYDROXYLASE NDUFAF5, MITOCHONDRIAL"/>
    <property type="match status" value="1"/>
</dbReference>
<accession>A0A1R3VWA4</accession>
<keyword evidence="5 8" id="KW-0808">Transferase</keyword>
<dbReference type="STRING" id="233100.SAMN05216526_0909"/>
<evidence type="ECO:0000256" key="6">
    <source>
        <dbReference type="ARBA" id="ARBA00022691"/>
    </source>
</evidence>
<evidence type="ECO:0000256" key="3">
    <source>
        <dbReference type="ARBA" id="ARBA00012327"/>
    </source>
</evidence>
<dbReference type="GO" id="GO:0010340">
    <property type="term" value="F:carboxyl-O-methyltransferase activity"/>
    <property type="evidence" value="ECO:0007669"/>
    <property type="project" value="UniProtKB-UniRule"/>
</dbReference>
<keyword evidence="11" id="KW-1185">Reference proteome</keyword>
<dbReference type="Gene3D" id="3.40.50.150">
    <property type="entry name" value="Vaccinia Virus protein VP39"/>
    <property type="match status" value="1"/>
</dbReference>
<dbReference type="GO" id="GO:0008757">
    <property type="term" value="F:S-adenosylmethionine-dependent methyltransferase activity"/>
    <property type="evidence" value="ECO:0007669"/>
    <property type="project" value="InterPro"/>
</dbReference>
<dbReference type="EC" id="2.1.1.197" evidence="3 8"/>
<comment type="function">
    <text evidence="8">Converts the free carboxyl group of a malonyl-thioester to its methyl ester by transfer of a methyl group from S-adenosyl-L-methionine (SAM). It allows to synthesize pimeloyl-ACP via the fatty acid synthetic pathway.</text>
</comment>
<protein>
    <recommendedName>
        <fullName evidence="3 8">Malonyl-[acyl-carrier protein] O-methyltransferase</fullName>
        <shortName evidence="8">Malonyl-ACP O-methyltransferase</shortName>
        <ecNumber evidence="3 8">2.1.1.197</ecNumber>
    </recommendedName>
    <alternativeName>
        <fullName evidence="8">Biotin synthesis protein BioC</fullName>
    </alternativeName>
</protein>
<dbReference type="HAMAP" id="MF_00835">
    <property type="entry name" value="BioC"/>
    <property type="match status" value="1"/>
</dbReference>
<dbReference type="InterPro" id="IPR050602">
    <property type="entry name" value="Malonyl-ACP_OMT"/>
</dbReference>
<sequence>MTQFEALMLDKRRVRTQFDAAAASYVQSAVLQAEVRRRLLERLQWILLNPEHILDAGSGPGEAIPGLVKRFKKARVTALDCAPAMLARIGRTAGWWRRPARVCADLEQMPLAPASVDLVFSNLTLQWCNQPDAAFAEMRRVLRPEGLVMFTTLGPDTLGELRTAWRQVDAHPHVSTFIDMHDIGDALVRAGFADPVMDREMITLTYEQVRDLLADLRGIGAVNATQGRRRGLTTPRQLKALEAAYEGFRDEQRRLPASYEVIYGHAWVPDAPPPGTSRPFIPIRSEN</sequence>
<evidence type="ECO:0000256" key="5">
    <source>
        <dbReference type="ARBA" id="ARBA00022679"/>
    </source>
</evidence>
<dbReference type="CDD" id="cd02440">
    <property type="entry name" value="AdoMet_MTases"/>
    <property type="match status" value="1"/>
</dbReference>
<dbReference type="GO" id="GO:0009102">
    <property type="term" value="P:biotin biosynthetic process"/>
    <property type="evidence" value="ECO:0007669"/>
    <property type="project" value="UniProtKB-UniRule"/>
</dbReference>
<dbReference type="GO" id="GO:0102130">
    <property type="term" value="F:malonyl-CoA methyltransferase activity"/>
    <property type="evidence" value="ECO:0007669"/>
    <property type="project" value="UniProtKB-EC"/>
</dbReference>
<organism evidence="10 11">
    <name type="scientific">Ectothiorhodosinus mongolicus</name>
    <dbReference type="NCBI Taxonomy" id="233100"/>
    <lineage>
        <taxon>Bacteria</taxon>
        <taxon>Pseudomonadati</taxon>
        <taxon>Pseudomonadota</taxon>
        <taxon>Gammaproteobacteria</taxon>
        <taxon>Chromatiales</taxon>
        <taxon>Ectothiorhodospiraceae</taxon>
        <taxon>Ectothiorhodosinus</taxon>
    </lineage>
</organism>
<dbReference type="InterPro" id="IPR013216">
    <property type="entry name" value="Methyltransf_11"/>
</dbReference>
<comment type="pathway">
    <text evidence="2 8">Cofactor biosynthesis; biotin biosynthesis.</text>
</comment>
<dbReference type="RefSeq" id="WP_076755347.1">
    <property type="nucleotide sequence ID" value="NZ_CP023018.1"/>
</dbReference>
<dbReference type="Pfam" id="PF08241">
    <property type="entry name" value="Methyltransf_11"/>
    <property type="match status" value="1"/>
</dbReference>
<dbReference type="PANTHER" id="PTHR13090">
    <property type="entry name" value="ARGININE-HYDROXYLASE NDUFAF5, MITOCHONDRIAL"/>
    <property type="match status" value="1"/>
</dbReference>
<comment type="similarity">
    <text evidence="8">Belongs to the methyltransferase superfamily.</text>
</comment>
<proteinExistence type="inferred from homology"/>
<keyword evidence="7 8" id="KW-0093">Biotin biosynthesis</keyword>
<dbReference type="Proteomes" id="UP000223759">
    <property type="component" value="Unassembled WGS sequence"/>
</dbReference>
<evidence type="ECO:0000256" key="7">
    <source>
        <dbReference type="ARBA" id="ARBA00022756"/>
    </source>
</evidence>
<dbReference type="OrthoDB" id="9760689at2"/>